<feature type="region of interest" description="Disordered" evidence="1">
    <location>
        <begin position="252"/>
        <end position="359"/>
    </location>
</feature>
<accession>A0AAV5C376</accession>
<protein>
    <submittedName>
        <fullName evidence="2">Uncharacterized protein</fullName>
    </submittedName>
</protein>
<feature type="compositionally biased region" description="Polar residues" evidence="1">
    <location>
        <begin position="122"/>
        <end position="135"/>
    </location>
</feature>
<gene>
    <name evidence="2" type="primary">ga09617</name>
    <name evidence="2" type="ORF">PR202_ga09617</name>
</gene>
<dbReference type="InterPro" id="IPR038777">
    <property type="entry name" value="At4g18490-like"/>
</dbReference>
<reference evidence="2" key="2">
    <citation type="submission" date="2021-12" db="EMBL/GenBank/DDBJ databases">
        <title>Resequencing data analysis of finger millet.</title>
        <authorList>
            <person name="Hatakeyama M."/>
            <person name="Aluri S."/>
            <person name="Balachadran M.T."/>
            <person name="Sivarajan S.R."/>
            <person name="Poveda L."/>
            <person name="Shimizu-Inatsugi R."/>
            <person name="Schlapbach R."/>
            <person name="Sreeman S.M."/>
            <person name="Shimizu K.K."/>
        </authorList>
    </citation>
    <scope>NUCLEOTIDE SEQUENCE</scope>
</reference>
<feature type="compositionally biased region" description="Basic and acidic residues" evidence="1">
    <location>
        <begin position="220"/>
        <end position="231"/>
    </location>
</feature>
<dbReference type="AlphaFoldDB" id="A0AAV5C376"/>
<name>A0AAV5C376_ELECO</name>
<reference evidence="2" key="1">
    <citation type="journal article" date="2018" name="DNA Res.">
        <title>Multiple hybrid de novo genome assembly of finger millet, an orphan allotetraploid crop.</title>
        <authorList>
            <person name="Hatakeyama M."/>
            <person name="Aluri S."/>
            <person name="Balachadran M.T."/>
            <person name="Sivarajan S.R."/>
            <person name="Patrignani A."/>
            <person name="Gruter S."/>
            <person name="Poveda L."/>
            <person name="Shimizu-Inatsugi R."/>
            <person name="Baeten J."/>
            <person name="Francoijs K.J."/>
            <person name="Nataraja K.N."/>
            <person name="Reddy Y.A.N."/>
            <person name="Phadnis S."/>
            <person name="Ravikumar R.L."/>
            <person name="Schlapbach R."/>
            <person name="Sreeman S.M."/>
            <person name="Shimizu K.K."/>
        </authorList>
    </citation>
    <scope>NUCLEOTIDE SEQUENCE</scope>
</reference>
<dbReference type="PANTHER" id="PTHR36380">
    <property type="entry name" value="BNAA03G58330D PROTEIN"/>
    <property type="match status" value="1"/>
</dbReference>
<feature type="compositionally biased region" description="Polar residues" evidence="1">
    <location>
        <begin position="160"/>
        <end position="174"/>
    </location>
</feature>
<organism evidence="2 3">
    <name type="scientific">Eleusine coracana subsp. coracana</name>
    <dbReference type="NCBI Taxonomy" id="191504"/>
    <lineage>
        <taxon>Eukaryota</taxon>
        <taxon>Viridiplantae</taxon>
        <taxon>Streptophyta</taxon>
        <taxon>Embryophyta</taxon>
        <taxon>Tracheophyta</taxon>
        <taxon>Spermatophyta</taxon>
        <taxon>Magnoliopsida</taxon>
        <taxon>Liliopsida</taxon>
        <taxon>Poales</taxon>
        <taxon>Poaceae</taxon>
        <taxon>PACMAD clade</taxon>
        <taxon>Chloridoideae</taxon>
        <taxon>Cynodonteae</taxon>
        <taxon>Eleusininae</taxon>
        <taxon>Eleusine</taxon>
    </lineage>
</organism>
<dbReference type="Proteomes" id="UP001054889">
    <property type="component" value="Unassembled WGS sequence"/>
</dbReference>
<comment type="caution">
    <text evidence="2">The sequence shown here is derived from an EMBL/GenBank/DDBJ whole genome shotgun (WGS) entry which is preliminary data.</text>
</comment>
<feature type="region of interest" description="Disordered" evidence="1">
    <location>
        <begin position="69"/>
        <end position="91"/>
    </location>
</feature>
<evidence type="ECO:0000313" key="3">
    <source>
        <dbReference type="Proteomes" id="UP001054889"/>
    </source>
</evidence>
<feature type="compositionally biased region" description="Polar residues" evidence="1">
    <location>
        <begin position="328"/>
        <end position="342"/>
    </location>
</feature>
<feature type="region of interest" description="Disordered" evidence="1">
    <location>
        <begin position="112"/>
        <end position="233"/>
    </location>
</feature>
<dbReference type="PANTHER" id="PTHR36380:SF1">
    <property type="entry name" value="OS01G0755100 PROTEIN"/>
    <property type="match status" value="1"/>
</dbReference>
<keyword evidence="3" id="KW-1185">Reference proteome</keyword>
<evidence type="ECO:0000256" key="1">
    <source>
        <dbReference type="SAM" id="MobiDB-lite"/>
    </source>
</evidence>
<feature type="compositionally biased region" description="Polar residues" evidence="1">
    <location>
        <begin position="188"/>
        <end position="219"/>
    </location>
</feature>
<sequence length="478" mass="52727">MSADEDFGKDFLSSWKLPKSGEDTIDFNVESVPKGSKKFNFDSLDDFGFDGAFDKLSSFKMGMPGLDFSSPVKKKAKHKSSNGDDLSEGKKETEKDFSFSFDFNELGKFNLGSKLGMEEKSTGTVTGKTNPISSEGNKDTPRNLSAKGTDIREDNKSKEQTPTQDTCTLRSSHPTRQEIVKNGCCPTPNVNAADSSDVMQEDTNVIPSRKQQTNINTVSNDRHGEHSKEAYSSKAPAHKYFQNASCSAVSVQDPTQVPAHPVNSKGGPKVDFSKVHVSREGNDNEQSISSQSRNTSTVNPSIPRRSVSQLDSQNEVEENVSHNEVSQDNQSFSSNPKLSTRRSCAMKNNEEGTSAPKSPSSLVQRFVFFTSFFIYAEESVIDPKAPTVLKHIKRSPSVRKSPQTVPELENQTLLRHGTPKAHMDNEISSVMACETGDISDLELPALLENDGHVEKAEACRKELEDVNMHFVEKETHRS</sequence>
<dbReference type="EMBL" id="BQKI01000004">
    <property type="protein sequence ID" value="GJM93091.1"/>
    <property type="molecule type" value="Genomic_DNA"/>
</dbReference>
<feature type="compositionally biased region" description="Basic and acidic residues" evidence="1">
    <location>
        <begin position="271"/>
        <end position="282"/>
    </location>
</feature>
<proteinExistence type="predicted"/>
<evidence type="ECO:0000313" key="2">
    <source>
        <dbReference type="EMBL" id="GJM93091.1"/>
    </source>
</evidence>
<feature type="compositionally biased region" description="Basic and acidic residues" evidence="1">
    <location>
        <begin position="149"/>
        <end position="159"/>
    </location>
</feature>
<feature type="compositionally biased region" description="Polar residues" evidence="1">
    <location>
        <begin position="284"/>
        <end position="311"/>
    </location>
</feature>